<name>A0ABU8B3V2_9BRAD</name>
<evidence type="ECO:0000256" key="2">
    <source>
        <dbReference type="ARBA" id="ARBA00023125"/>
    </source>
</evidence>
<evidence type="ECO:0000256" key="3">
    <source>
        <dbReference type="ARBA" id="ARBA00023163"/>
    </source>
</evidence>
<keyword evidence="2" id="KW-0238">DNA-binding</keyword>
<dbReference type="PANTHER" id="PTHR46796">
    <property type="entry name" value="HTH-TYPE TRANSCRIPTIONAL ACTIVATOR RHAS-RELATED"/>
    <property type="match status" value="1"/>
</dbReference>
<dbReference type="Pfam" id="PF12833">
    <property type="entry name" value="HTH_18"/>
    <property type="match status" value="1"/>
</dbReference>
<comment type="caution">
    <text evidence="5">The sequence shown here is derived from an EMBL/GenBank/DDBJ whole genome shotgun (WGS) entry which is preliminary data.</text>
</comment>
<sequence length="332" mass="36427">MQLSKQAVGEAAFIQRLSGRRTAHAPSLPLVTDEFVYRSEDRQNIFLRTTIDDEISAVYGRFKLDRPAVVHLQPGSRFLLTFYLAGNIAGEAIGRRSKPLDLRTGYAHLRASNQRGGFLVGLPAGPASFFQIRLTPDALMRVARDLQLDLDSERPPALGAHDGSVIVNAPWSGREQSILEGFAPWEASERMMLRALAGRGAELACAFMRHTFHDIVADTRPGSAELFQRILAGRSASAVPARLKAVEDKTGLARSTLWRASKARHGESPARIMRNRRLDRAFLALQSTDDTVAAIALDAGWACPSKFAAAFRRQFGRSPGATRRALAVQQKA</sequence>
<feature type="domain" description="HTH araC/xylS-type" evidence="4">
    <location>
        <begin position="224"/>
        <end position="325"/>
    </location>
</feature>
<evidence type="ECO:0000259" key="4">
    <source>
        <dbReference type="PROSITE" id="PS01124"/>
    </source>
</evidence>
<reference evidence="5 6" key="1">
    <citation type="submission" date="2024-02" db="EMBL/GenBank/DDBJ databases">
        <title>Adaptive strategies in a cosmopolitan and abundant soil bacterium.</title>
        <authorList>
            <person name="Carini P."/>
        </authorList>
    </citation>
    <scope>NUCLEOTIDE SEQUENCE [LARGE SCALE GENOMIC DNA]</scope>
    <source>
        <strain evidence="5 6">AZCC 1608</strain>
    </source>
</reference>
<accession>A0ABU8B3V2</accession>
<evidence type="ECO:0000256" key="1">
    <source>
        <dbReference type="ARBA" id="ARBA00023015"/>
    </source>
</evidence>
<dbReference type="InterPro" id="IPR018060">
    <property type="entry name" value="HTH_AraC"/>
</dbReference>
<dbReference type="PANTHER" id="PTHR46796:SF15">
    <property type="entry name" value="BLL1074 PROTEIN"/>
    <property type="match status" value="1"/>
</dbReference>
<dbReference type="RefSeq" id="WP_334477644.1">
    <property type="nucleotide sequence ID" value="NZ_JAZHRV010000001.1"/>
</dbReference>
<evidence type="ECO:0000313" key="6">
    <source>
        <dbReference type="Proteomes" id="UP001364224"/>
    </source>
</evidence>
<dbReference type="EMBL" id="JAZHRV010000001">
    <property type="protein sequence ID" value="MEH2553214.1"/>
    <property type="molecule type" value="Genomic_DNA"/>
</dbReference>
<dbReference type="SMART" id="SM00342">
    <property type="entry name" value="HTH_ARAC"/>
    <property type="match status" value="1"/>
</dbReference>
<proteinExistence type="predicted"/>
<dbReference type="InterPro" id="IPR050204">
    <property type="entry name" value="AraC_XylS_family_regulators"/>
</dbReference>
<gene>
    <name evidence="5" type="ORF">V1286_000743</name>
</gene>
<keyword evidence="3" id="KW-0804">Transcription</keyword>
<dbReference type="PROSITE" id="PS01124">
    <property type="entry name" value="HTH_ARAC_FAMILY_2"/>
    <property type="match status" value="1"/>
</dbReference>
<organism evidence="5 6">
    <name type="scientific">Bradyrhizobium algeriense</name>
    <dbReference type="NCBI Taxonomy" id="634784"/>
    <lineage>
        <taxon>Bacteria</taxon>
        <taxon>Pseudomonadati</taxon>
        <taxon>Pseudomonadota</taxon>
        <taxon>Alphaproteobacteria</taxon>
        <taxon>Hyphomicrobiales</taxon>
        <taxon>Nitrobacteraceae</taxon>
        <taxon>Bradyrhizobium</taxon>
    </lineage>
</organism>
<dbReference type="SUPFAM" id="SSF46689">
    <property type="entry name" value="Homeodomain-like"/>
    <property type="match status" value="1"/>
</dbReference>
<keyword evidence="6" id="KW-1185">Reference proteome</keyword>
<evidence type="ECO:0000313" key="5">
    <source>
        <dbReference type="EMBL" id="MEH2553214.1"/>
    </source>
</evidence>
<dbReference type="Gene3D" id="1.10.10.60">
    <property type="entry name" value="Homeodomain-like"/>
    <property type="match status" value="1"/>
</dbReference>
<keyword evidence="1" id="KW-0805">Transcription regulation</keyword>
<dbReference type="Proteomes" id="UP001364224">
    <property type="component" value="Unassembled WGS sequence"/>
</dbReference>
<dbReference type="InterPro" id="IPR009057">
    <property type="entry name" value="Homeodomain-like_sf"/>
</dbReference>
<protein>
    <submittedName>
        <fullName evidence="5">AraC-like DNA-binding protein</fullName>
    </submittedName>
</protein>